<keyword evidence="2" id="KW-1185">Reference proteome</keyword>
<accession>A0A8R1W7D0</accession>
<protein>
    <submittedName>
        <fullName evidence="1">Uncharacterized protein</fullName>
    </submittedName>
</protein>
<dbReference type="GeneID" id="100570321"/>
<dbReference type="AlphaFoldDB" id="A0A8R1W7D0"/>
<proteinExistence type="predicted"/>
<name>A0A8R1W7D0_ACYPI</name>
<evidence type="ECO:0000313" key="2">
    <source>
        <dbReference type="Proteomes" id="UP000007819"/>
    </source>
</evidence>
<evidence type="ECO:0000313" key="1">
    <source>
        <dbReference type="EnsemblMetazoa" id="XP_003242555.2"/>
    </source>
</evidence>
<organism evidence="1 2">
    <name type="scientific">Acyrthosiphon pisum</name>
    <name type="common">Pea aphid</name>
    <dbReference type="NCBI Taxonomy" id="7029"/>
    <lineage>
        <taxon>Eukaryota</taxon>
        <taxon>Metazoa</taxon>
        <taxon>Ecdysozoa</taxon>
        <taxon>Arthropoda</taxon>
        <taxon>Hexapoda</taxon>
        <taxon>Insecta</taxon>
        <taxon>Pterygota</taxon>
        <taxon>Neoptera</taxon>
        <taxon>Paraneoptera</taxon>
        <taxon>Hemiptera</taxon>
        <taxon>Sternorrhyncha</taxon>
        <taxon>Aphidomorpha</taxon>
        <taxon>Aphidoidea</taxon>
        <taxon>Aphididae</taxon>
        <taxon>Macrosiphini</taxon>
        <taxon>Acyrthosiphon</taxon>
    </lineage>
</organism>
<sequence length="228" mass="26462">MGVKGYSTVSDLNTKKSRLGCSVCKKIINNDTPIEHFSSKPWIEKKYLKNKVSDKKIRDFEYIKLSPSVTSRPKISECYCNRMEQTKNESFPKLICSKRFKTPYLTDVDEKWLNEIIEFRRQNWFDCHADSSIDRICVQNIIPLNIFNEHKLNCSHQNNSMSLTSIDDNELSTGNPFAYLENINAVKKHLNEHKKTTVPKFAGKKKKNSDAVYKPWIPPSSSSVHYTF</sequence>
<dbReference type="EnsemblMetazoa" id="XM_003242507.4">
    <property type="protein sequence ID" value="XP_003242555.2"/>
    <property type="gene ID" value="LOC100570321"/>
</dbReference>
<dbReference type="KEGG" id="api:100570321"/>
<reference evidence="2" key="1">
    <citation type="submission" date="2010-06" db="EMBL/GenBank/DDBJ databases">
        <authorList>
            <person name="Jiang H."/>
            <person name="Abraham K."/>
            <person name="Ali S."/>
            <person name="Alsbrooks S.L."/>
            <person name="Anim B.N."/>
            <person name="Anosike U.S."/>
            <person name="Attaway T."/>
            <person name="Bandaranaike D.P."/>
            <person name="Battles P.K."/>
            <person name="Bell S.N."/>
            <person name="Bell A.V."/>
            <person name="Beltran B."/>
            <person name="Bickham C."/>
            <person name="Bustamante Y."/>
            <person name="Caleb T."/>
            <person name="Canada A."/>
            <person name="Cardenas V."/>
            <person name="Carter K."/>
            <person name="Chacko J."/>
            <person name="Chandrabose M.N."/>
            <person name="Chavez D."/>
            <person name="Chavez A."/>
            <person name="Chen L."/>
            <person name="Chu H.-S."/>
            <person name="Claassen K.J."/>
            <person name="Cockrell R."/>
            <person name="Collins M."/>
            <person name="Cooper J.A."/>
            <person name="Cree A."/>
            <person name="Curry S.M."/>
            <person name="Da Y."/>
            <person name="Dao M.D."/>
            <person name="Das B."/>
            <person name="Davila M.-L."/>
            <person name="Davy-Carroll L."/>
            <person name="Denson S."/>
            <person name="Dinh H."/>
            <person name="Ebong V.E."/>
            <person name="Edwards J.R."/>
            <person name="Egan A."/>
            <person name="El-Daye J."/>
            <person name="Escobedo L."/>
            <person name="Fernandez S."/>
            <person name="Fernando P.R."/>
            <person name="Flagg N."/>
            <person name="Forbes L.D."/>
            <person name="Fowler R.G."/>
            <person name="Fu Q."/>
            <person name="Gabisi R.A."/>
            <person name="Ganer J."/>
            <person name="Garbino Pronczuk A."/>
            <person name="Garcia R.M."/>
            <person name="Garner T."/>
            <person name="Garrett T.E."/>
            <person name="Gonzalez D.A."/>
            <person name="Hamid H."/>
            <person name="Hawkins E.S."/>
            <person name="Hirani K."/>
            <person name="Hogues M.E."/>
            <person name="Hollins B."/>
            <person name="Hsiao C.-H."/>
            <person name="Jabil R."/>
            <person name="James M.L."/>
            <person name="Jhangiani S.N."/>
            <person name="Johnson B."/>
            <person name="Johnson Q."/>
            <person name="Joshi V."/>
            <person name="Kalu J.B."/>
            <person name="Kam C."/>
            <person name="Kashfia A."/>
            <person name="Keebler J."/>
            <person name="Kisamo H."/>
            <person name="Kovar C.L."/>
            <person name="Lago L.A."/>
            <person name="Lai C.-Y."/>
            <person name="Laidlaw J."/>
            <person name="Lara F."/>
            <person name="Le T.-K."/>
            <person name="Lee S.L."/>
            <person name="Legall F.H."/>
            <person name="Lemon S.J."/>
            <person name="Lewis L.R."/>
            <person name="Li B."/>
            <person name="Liu Y."/>
            <person name="Liu Y.-S."/>
            <person name="Lopez J."/>
            <person name="Lozado R.J."/>
            <person name="Lu J."/>
            <person name="Madu R.C."/>
            <person name="Maheshwari M."/>
            <person name="Maheshwari R."/>
            <person name="Malloy K."/>
            <person name="Martinez E."/>
            <person name="Mathew T."/>
            <person name="Mercado I.C."/>
            <person name="Mercado C."/>
            <person name="Meyer B."/>
            <person name="Montgomery K."/>
            <person name="Morgan M.B."/>
            <person name="Munidasa M."/>
            <person name="Nazareth L.V."/>
            <person name="Nelson J."/>
            <person name="Ng B.M."/>
            <person name="Nguyen N.B."/>
            <person name="Nguyen P.Q."/>
            <person name="Nguyen T."/>
            <person name="Obregon M."/>
            <person name="Okwuonu G.O."/>
            <person name="Onwere C.G."/>
            <person name="Orozco G."/>
            <person name="Parra A."/>
            <person name="Patel S."/>
            <person name="Patil S."/>
            <person name="Perez A."/>
            <person name="Perez Y."/>
            <person name="Pham C."/>
            <person name="Primus E.L."/>
            <person name="Pu L.-L."/>
            <person name="Puazo M."/>
            <person name="Qin X."/>
            <person name="Quiroz J.B."/>
            <person name="Reese J."/>
            <person name="Richards S."/>
            <person name="Rives C.M."/>
            <person name="Robberts R."/>
            <person name="Ruiz S.J."/>
            <person name="Ruiz M.J."/>
            <person name="Santibanez J."/>
            <person name="Schneider B.W."/>
            <person name="Sisson I."/>
            <person name="Smith M."/>
            <person name="Sodergren E."/>
            <person name="Song X.-Z."/>
            <person name="Song B.B."/>
            <person name="Summersgill H."/>
            <person name="Thelus R."/>
            <person name="Thornton R.D."/>
            <person name="Trejos Z.Y."/>
            <person name="Usmani K."/>
            <person name="Vattathil S."/>
            <person name="Villasana D."/>
            <person name="Walker D.L."/>
            <person name="Wang S."/>
            <person name="Wang K."/>
            <person name="White C.S."/>
            <person name="Williams A.C."/>
            <person name="Williamson J."/>
            <person name="Wilson K."/>
            <person name="Woghiren I.O."/>
            <person name="Woodworth J.R."/>
            <person name="Worley K.C."/>
            <person name="Wright R.A."/>
            <person name="Wu W."/>
            <person name="Young L."/>
            <person name="Zhang L."/>
            <person name="Zhang J."/>
            <person name="Zhu Y."/>
            <person name="Muzny D.M."/>
            <person name="Weinstock G."/>
            <person name="Gibbs R.A."/>
        </authorList>
    </citation>
    <scope>NUCLEOTIDE SEQUENCE [LARGE SCALE GENOMIC DNA]</scope>
    <source>
        <strain evidence="2">LSR1</strain>
    </source>
</reference>
<dbReference type="RefSeq" id="XP_003242555.2">
    <property type="nucleotide sequence ID" value="XM_003242507.3"/>
</dbReference>
<dbReference type="Proteomes" id="UP000007819">
    <property type="component" value="Chromosome A1"/>
</dbReference>
<reference evidence="1" key="2">
    <citation type="submission" date="2022-06" db="UniProtKB">
        <authorList>
            <consortium name="EnsemblMetazoa"/>
        </authorList>
    </citation>
    <scope>IDENTIFICATION</scope>
</reference>
<dbReference type="OrthoDB" id="6576285at2759"/>